<dbReference type="Pfam" id="PF01381">
    <property type="entry name" value="HTH_3"/>
    <property type="match status" value="1"/>
</dbReference>
<dbReference type="Proteomes" id="UP001183582">
    <property type="component" value="Unassembled WGS sequence"/>
</dbReference>
<dbReference type="AlphaFoldDB" id="A0AAJ2HGD0"/>
<feature type="domain" description="HTH cro/C1-type" evidence="2">
    <location>
        <begin position="15"/>
        <end position="68"/>
    </location>
</feature>
<name>A0AAJ2HGD0_9MICO</name>
<dbReference type="EMBL" id="JAHWXH010000005">
    <property type="protein sequence ID" value="MDS0247005.1"/>
    <property type="molecule type" value="Genomic_DNA"/>
</dbReference>
<dbReference type="InterPro" id="IPR010982">
    <property type="entry name" value="Lambda_DNA-bd_dom_sf"/>
</dbReference>
<sequence length="77" mass="8266">MSRTLRPADGLGSEIRRARNQQGMTQTELAVKAGVSRPTVARVELGTPISTTTLAKVAKALRLKVELRPDRPRGASA</sequence>
<dbReference type="GeneID" id="301459668"/>
<evidence type="ECO:0000256" key="1">
    <source>
        <dbReference type="SAM" id="MobiDB-lite"/>
    </source>
</evidence>
<dbReference type="SUPFAM" id="SSF47413">
    <property type="entry name" value="lambda repressor-like DNA-binding domains"/>
    <property type="match status" value="1"/>
</dbReference>
<feature type="region of interest" description="Disordered" evidence="1">
    <location>
        <begin position="1"/>
        <end position="31"/>
    </location>
</feature>
<dbReference type="GO" id="GO:0003677">
    <property type="term" value="F:DNA binding"/>
    <property type="evidence" value="ECO:0007669"/>
    <property type="project" value="InterPro"/>
</dbReference>
<proteinExistence type="predicted"/>
<evidence type="ECO:0000259" key="2">
    <source>
        <dbReference type="PROSITE" id="PS50943"/>
    </source>
</evidence>
<dbReference type="PROSITE" id="PS50943">
    <property type="entry name" value="HTH_CROC1"/>
    <property type="match status" value="1"/>
</dbReference>
<organism evidence="3 4">
    <name type="scientific">Microbacterium aurantiacum</name>
    <dbReference type="NCBI Taxonomy" id="162393"/>
    <lineage>
        <taxon>Bacteria</taxon>
        <taxon>Bacillati</taxon>
        <taxon>Actinomycetota</taxon>
        <taxon>Actinomycetes</taxon>
        <taxon>Micrococcales</taxon>
        <taxon>Microbacteriaceae</taxon>
        <taxon>Microbacterium</taxon>
    </lineage>
</organism>
<dbReference type="InterPro" id="IPR001387">
    <property type="entry name" value="Cro/C1-type_HTH"/>
</dbReference>
<dbReference type="Gene3D" id="1.10.260.40">
    <property type="entry name" value="lambda repressor-like DNA-binding domains"/>
    <property type="match status" value="1"/>
</dbReference>
<dbReference type="RefSeq" id="WP_310892281.1">
    <property type="nucleotide sequence ID" value="NZ_BAAAGR010000008.1"/>
</dbReference>
<protein>
    <submittedName>
        <fullName evidence="3">Helix-turn-helix domain-containing protein</fullName>
    </submittedName>
</protein>
<reference evidence="3 4" key="1">
    <citation type="submission" date="2021-06" db="EMBL/GenBank/DDBJ databases">
        <title>Genome-based taxonomic framework of Microbacterium strains isolated from marine environment, the description of four new species and reclassification of four preexisting species.</title>
        <authorList>
            <person name="Lee S.D."/>
            <person name="Kim S.-M."/>
            <person name="Byeon Y.-S."/>
            <person name="Yang H.L."/>
            <person name="Kim I.S."/>
        </authorList>
    </citation>
    <scope>NUCLEOTIDE SEQUENCE [LARGE SCALE GENOMIC DNA]</scope>
    <source>
        <strain evidence="3 4">KACC 20514</strain>
    </source>
</reference>
<accession>A0AAJ2HGD0</accession>
<gene>
    <name evidence="3" type="ORF">KZC50_15510</name>
</gene>
<evidence type="ECO:0000313" key="3">
    <source>
        <dbReference type="EMBL" id="MDS0247005.1"/>
    </source>
</evidence>
<dbReference type="SMART" id="SM00530">
    <property type="entry name" value="HTH_XRE"/>
    <property type="match status" value="1"/>
</dbReference>
<comment type="caution">
    <text evidence="3">The sequence shown here is derived from an EMBL/GenBank/DDBJ whole genome shotgun (WGS) entry which is preliminary data.</text>
</comment>
<evidence type="ECO:0000313" key="4">
    <source>
        <dbReference type="Proteomes" id="UP001183582"/>
    </source>
</evidence>
<dbReference type="CDD" id="cd00093">
    <property type="entry name" value="HTH_XRE"/>
    <property type="match status" value="1"/>
</dbReference>